<evidence type="ECO:0000259" key="6">
    <source>
        <dbReference type="Pfam" id="PF10551"/>
    </source>
</evidence>
<evidence type="ECO:0000256" key="1">
    <source>
        <dbReference type="ARBA" id="ARBA00022723"/>
    </source>
</evidence>
<feature type="compositionally biased region" description="Polar residues" evidence="4">
    <location>
        <begin position="47"/>
        <end position="56"/>
    </location>
</feature>
<proteinExistence type="predicted"/>
<dbReference type="Proteomes" id="UP000683360">
    <property type="component" value="Unassembled WGS sequence"/>
</dbReference>
<accession>A0A8S3PYA2</accession>
<sequence>MEVIKSNKGGSKLCYQGYMYTKHTTRKTVQWWKCVKRSSTACKGSITTSLQNENPTPGQPHNHDPSDISIKYTKSRYAMKEQAALTRDKPSQIFAQVVSTCEDDVQAMMPREENCKRTMRYQRPAPPVPQSFADVTLPAEFTITTNNQQFLLYDNGQNAENRMLVFCSPDSLRRLAEAHTLFMDGTFSVAPHPFKQLYTIRVPFKDVTVTTVYAFLPNKNQDTYRELFQSLVDKCQASHLQLNVQTVVTDFEDGVLRAVSAVFGRHINNQGCFYHLTQATWRKIQSLGLVPHYKMSDDFRLFCGMINLVGYAHPSIWRVVEWCQKEEATVRTLIQQDAVGTPPVKRVQQRYVQLQLRLQNLCRDLTSGNKTIAEFLRGVGWNIRLNH</sequence>
<dbReference type="Pfam" id="PF10551">
    <property type="entry name" value="MULE"/>
    <property type="match status" value="1"/>
</dbReference>
<feature type="domain" description="FLYWCH-type" evidence="5">
    <location>
        <begin position="4"/>
        <end position="63"/>
    </location>
</feature>
<feature type="region of interest" description="Disordered" evidence="4">
    <location>
        <begin position="47"/>
        <end position="68"/>
    </location>
</feature>
<evidence type="ECO:0008006" key="9">
    <source>
        <dbReference type="Google" id="ProtNLM"/>
    </source>
</evidence>
<evidence type="ECO:0000259" key="5">
    <source>
        <dbReference type="Pfam" id="PF04500"/>
    </source>
</evidence>
<protein>
    <recommendedName>
        <fullName evidence="9">MULE transposase domain-containing protein</fullName>
    </recommendedName>
</protein>
<evidence type="ECO:0000313" key="8">
    <source>
        <dbReference type="Proteomes" id="UP000683360"/>
    </source>
</evidence>
<organism evidence="7 8">
    <name type="scientific">Mytilus edulis</name>
    <name type="common">Blue mussel</name>
    <dbReference type="NCBI Taxonomy" id="6550"/>
    <lineage>
        <taxon>Eukaryota</taxon>
        <taxon>Metazoa</taxon>
        <taxon>Spiralia</taxon>
        <taxon>Lophotrochozoa</taxon>
        <taxon>Mollusca</taxon>
        <taxon>Bivalvia</taxon>
        <taxon>Autobranchia</taxon>
        <taxon>Pteriomorphia</taxon>
        <taxon>Mytilida</taxon>
        <taxon>Mytiloidea</taxon>
        <taxon>Mytilidae</taxon>
        <taxon>Mytilinae</taxon>
        <taxon>Mytilus</taxon>
    </lineage>
</organism>
<comment type="caution">
    <text evidence="7">The sequence shown here is derived from an EMBL/GenBank/DDBJ whole genome shotgun (WGS) entry which is preliminary data.</text>
</comment>
<feature type="domain" description="MULE transposase" evidence="6">
    <location>
        <begin position="181"/>
        <end position="278"/>
    </location>
</feature>
<dbReference type="InterPro" id="IPR007588">
    <property type="entry name" value="Znf_FLYWCH"/>
</dbReference>
<dbReference type="Pfam" id="PF04500">
    <property type="entry name" value="FLYWCH"/>
    <property type="match status" value="1"/>
</dbReference>
<keyword evidence="3" id="KW-0862">Zinc</keyword>
<dbReference type="PANTHER" id="PTHR47160:SF8">
    <property type="entry name" value="MULE TRANSPOSASE DOMAIN-CONTAINING PROTEIN"/>
    <property type="match status" value="1"/>
</dbReference>
<dbReference type="PANTHER" id="PTHR47160">
    <property type="entry name" value="PUTATIVE-RELATED"/>
    <property type="match status" value="1"/>
</dbReference>
<dbReference type="GO" id="GO:0008270">
    <property type="term" value="F:zinc ion binding"/>
    <property type="evidence" value="ECO:0007669"/>
    <property type="project" value="UniProtKB-KW"/>
</dbReference>
<evidence type="ECO:0000256" key="2">
    <source>
        <dbReference type="ARBA" id="ARBA00022771"/>
    </source>
</evidence>
<dbReference type="OrthoDB" id="6612379at2759"/>
<evidence type="ECO:0000313" key="7">
    <source>
        <dbReference type="EMBL" id="CAG2188046.1"/>
    </source>
</evidence>
<evidence type="ECO:0000256" key="4">
    <source>
        <dbReference type="SAM" id="MobiDB-lite"/>
    </source>
</evidence>
<keyword evidence="1" id="KW-0479">Metal-binding</keyword>
<reference evidence="7" key="1">
    <citation type="submission" date="2021-03" db="EMBL/GenBank/DDBJ databases">
        <authorList>
            <person name="Bekaert M."/>
        </authorList>
    </citation>
    <scope>NUCLEOTIDE SEQUENCE</scope>
</reference>
<dbReference type="Gene3D" id="2.20.25.240">
    <property type="match status" value="1"/>
</dbReference>
<evidence type="ECO:0000256" key="3">
    <source>
        <dbReference type="ARBA" id="ARBA00022833"/>
    </source>
</evidence>
<dbReference type="InterPro" id="IPR018289">
    <property type="entry name" value="MULE_transposase_dom"/>
</dbReference>
<dbReference type="AlphaFoldDB" id="A0A8S3PYA2"/>
<keyword evidence="8" id="KW-1185">Reference proteome</keyword>
<dbReference type="EMBL" id="CAJPWZ010000193">
    <property type="protein sequence ID" value="CAG2188046.1"/>
    <property type="molecule type" value="Genomic_DNA"/>
</dbReference>
<name>A0A8S3PYA2_MYTED</name>
<keyword evidence="2" id="KW-0863">Zinc-finger</keyword>
<gene>
    <name evidence="7" type="ORF">MEDL_3496</name>
</gene>